<evidence type="ECO:0000313" key="5">
    <source>
        <dbReference type="Proteomes" id="UP000838763"/>
    </source>
</evidence>
<comment type="caution">
    <text evidence="4">The sequence shown here is derived from an EMBL/GenBank/DDBJ whole genome shotgun (WGS) entry which is preliminary data.</text>
</comment>
<accession>A0A9P1M9X7</accession>
<organism evidence="4 5">
    <name type="scientific">Parascedosporium putredinis</name>
    <dbReference type="NCBI Taxonomy" id="1442378"/>
    <lineage>
        <taxon>Eukaryota</taxon>
        <taxon>Fungi</taxon>
        <taxon>Dikarya</taxon>
        <taxon>Ascomycota</taxon>
        <taxon>Pezizomycotina</taxon>
        <taxon>Sordariomycetes</taxon>
        <taxon>Hypocreomycetidae</taxon>
        <taxon>Microascales</taxon>
        <taxon>Microascaceae</taxon>
        <taxon>Parascedosporium</taxon>
    </lineage>
</organism>
<comment type="similarity">
    <text evidence="1">Belongs to the UPF0337 (CsbD) family.</text>
</comment>
<reference evidence="4" key="1">
    <citation type="submission" date="2022-11" db="EMBL/GenBank/DDBJ databases">
        <authorList>
            <person name="Scott C."/>
            <person name="Bruce N."/>
        </authorList>
    </citation>
    <scope>NUCLEOTIDE SEQUENCE</scope>
</reference>
<feature type="compositionally biased region" description="Polar residues" evidence="2">
    <location>
        <begin position="47"/>
        <end position="61"/>
    </location>
</feature>
<dbReference type="PANTHER" id="PTHR40460:SF1">
    <property type="entry name" value="CSBD-LIKE DOMAIN-CONTAINING PROTEIN"/>
    <property type="match status" value="1"/>
</dbReference>
<sequence length="181" mass="18515">MSDNNATSTLSSYINSAAGAIQSGVAAVTGSSADKVTTPSAIANAEQTKAKSEVQNASSHSAAKVGPFAIGSEGGVAQDIPDRTRGQYDQTVGSVKEATGNLLGNESLRQSGRDQNAHGQAQQAKGQLSDLGQGIGDRVHGAVGGAAAALTGDRVEEQRYANQHDEGKARQRGVELELNQK</sequence>
<feature type="compositionally biased region" description="Polar residues" evidence="2">
    <location>
        <begin position="117"/>
        <end position="126"/>
    </location>
</feature>
<dbReference type="Pfam" id="PF05532">
    <property type="entry name" value="CsbD"/>
    <property type="match status" value="1"/>
</dbReference>
<dbReference type="PANTHER" id="PTHR40460">
    <property type="entry name" value="CHROMOSOME 1, WHOLE GENOME SHOTGUN SEQUENCE"/>
    <property type="match status" value="1"/>
</dbReference>
<dbReference type="InterPro" id="IPR008462">
    <property type="entry name" value="CsbD"/>
</dbReference>
<gene>
    <name evidence="4" type="ORF">PPNO1_LOCUS5356</name>
</gene>
<feature type="compositionally biased region" description="Basic and acidic residues" evidence="2">
    <location>
        <begin position="153"/>
        <end position="181"/>
    </location>
</feature>
<feature type="domain" description="CsbD-like" evidence="3">
    <location>
        <begin position="82"/>
        <end position="130"/>
    </location>
</feature>
<keyword evidence="5" id="KW-1185">Reference proteome</keyword>
<dbReference type="EMBL" id="CALLCH030000012">
    <property type="protein sequence ID" value="CAI4215649.1"/>
    <property type="molecule type" value="Genomic_DNA"/>
</dbReference>
<evidence type="ECO:0000259" key="3">
    <source>
        <dbReference type="Pfam" id="PF05532"/>
    </source>
</evidence>
<evidence type="ECO:0000313" key="4">
    <source>
        <dbReference type="EMBL" id="CAI4215649.1"/>
    </source>
</evidence>
<dbReference type="AlphaFoldDB" id="A0A9P1M9X7"/>
<protein>
    <recommendedName>
        <fullName evidence="3">CsbD-like domain-containing protein</fullName>
    </recommendedName>
</protein>
<dbReference type="InterPro" id="IPR036629">
    <property type="entry name" value="YjbJ_sf"/>
</dbReference>
<name>A0A9P1M9X7_9PEZI</name>
<feature type="region of interest" description="Disordered" evidence="2">
    <location>
        <begin position="47"/>
        <end position="181"/>
    </location>
</feature>
<dbReference type="Proteomes" id="UP000838763">
    <property type="component" value="Unassembled WGS sequence"/>
</dbReference>
<dbReference type="SUPFAM" id="SSF69047">
    <property type="entry name" value="Hypothetical protein YjbJ"/>
    <property type="match status" value="1"/>
</dbReference>
<dbReference type="OrthoDB" id="5309565at2759"/>
<evidence type="ECO:0000256" key="1">
    <source>
        <dbReference type="ARBA" id="ARBA00009129"/>
    </source>
</evidence>
<evidence type="ECO:0000256" key="2">
    <source>
        <dbReference type="SAM" id="MobiDB-lite"/>
    </source>
</evidence>
<proteinExistence type="inferred from homology"/>